<accession>A0A4C1WU40</accession>
<comment type="caution">
    <text evidence="1">The sequence shown here is derived from an EMBL/GenBank/DDBJ whole genome shotgun (WGS) entry which is preliminary data.</text>
</comment>
<dbReference type="Proteomes" id="UP000299102">
    <property type="component" value="Unassembled WGS sequence"/>
</dbReference>
<name>A0A4C1WU40_EUMVA</name>
<protein>
    <submittedName>
        <fullName evidence="1">Uncharacterized protein</fullName>
    </submittedName>
</protein>
<reference evidence="1 2" key="1">
    <citation type="journal article" date="2019" name="Commun. Biol.">
        <title>The bagworm genome reveals a unique fibroin gene that provides high tensile strength.</title>
        <authorList>
            <person name="Kono N."/>
            <person name="Nakamura H."/>
            <person name="Ohtoshi R."/>
            <person name="Tomita M."/>
            <person name="Numata K."/>
            <person name="Arakawa K."/>
        </authorList>
    </citation>
    <scope>NUCLEOTIDE SEQUENCE [LARGE SCALE GENOMIC DNA]</scope>
</reference>
<dbReference type="AlphaFoldDB" id="A0A4C1WU40"/>
<evidence type="ECO:0000313" key="2">
    <source>
        <dbReference type="Proteomes" id="UP000299102"/>
    </source>
</evidence>
<dbReference type="EMBL" id="BGZK01000655">
    <property type="protein sequence ID" value="GBP54831.1"/>
    <property type="molecule type" value="Genomic_DNA"/>
</dbReference>
<gene>
    <name evidence="1" type="ORF">EVAR_87904_1</name>
</gene>
<proteinExistence type="predicted"/>
<organism evidence="1 2">
    <name type="scientific">Eumeta variegata</name>
    <name type="common">Bagworm moth</name>
    <name type="synonym">Eumeta japonica</name>
    <dbReference type="NCBI Taxonomy" id="151549"/>
    <lineage>
        <taxon>Eukaryota</taxon>
        <taxon>Metazoa</taxon>
        <taxon>Ecdysozoa</taxon>
        <taxon>Arthropoda</taxon>
        <taxon>Hexapoda</taxon>
        <taxon>Insecta</taxon>
        <taxon>Pterygota</taxon>
        <taxon>Neoptera</taxon>
        <taxon>Endopterygota</taxon>
        <taxon>Lepidoptera</taxon>
        <taxon>Glossata</taxon>
        <taxon>Ditrysia</taxon>
        <taxon>Tineoidea</taxon>
        <taxon>Psychidae</taxon>
        <taxon>Oiketicinae</taxon>
        <taxon>Eumeta</taxon>
    </lineage>
</organism>
<keyword evidence="2" id="KW-1185">Reference proteome</keyword>
<sequence>MEAKLNCSVGIVHRTLPVVGHTGGSAIANDRRCGVTLKSCELTGHHGEAGAMRLYGSPVCAPAAVFMELLLHPTCVDNLKAYTRVALG</sequence>
<evidence type="ECO:0000313" key="1">
    <source>
        <dbReference type="EMBL" id="GBP54831.1"/>
    </source>
</evidence>